<dbReference type="Pfam" id="PF00561">
    <property type="entry name" value="Abhydrolase_1"/>
    <property type="match status" value="1"/>
</dbReference>
<accession>A0AAD9IK40</accession>
<evidence type="ECO:0000259" key="2">
    <source>
        <dbReference type="Pfam" id="PF10159"/>
    </source>
</evidence>
<dbReference type="PANTHER" id="PTHR14580">
    <property type="entry name" value="MULTIPLE MYELOMA TUMOR-ASSOCIATED PROTEIN 2 FAMILY MEMBER"/>
    <property type="match status" value="1"/>
</dbReference>
<dbReference type="InterPro" id="IPR000073">
    <property type="entry name" value="AB_hydrolase_1"/>
</dbReference>
<feature type="domain" description="AB hydrolase-1" evidence="1">
    <location>
        <begin position="41"/>
        <end position="158"/>
    </location>
</feature>
<dbReference type="SUPFAM" id="SSF53474">
    <property type="entry name" value="alpha/beta-Hydrolases"/>
    <property type="match status" value="1"/>
</dbReference>
<dbReference type="AlphaFoldDB" id="A0AAD9IK40"/>
<dbReference type="EMBL" id="JASFZW010000003">
    <property type="protein sequence ID" value="KAK2079136.1"/>
    <property type="molecule type" value="Genomic_DNA"/>
</dbReference>
<evidence type="ECO:0008006" key="5">
    <source>
        <dbReference type="Google" id="ProtNLM"/>
    </source>
</evidence>
<protein>
    <recommendedName>
        <fullName evidence="5">AB hydrolase-1 domain-containing protein</fullName>
    </recommendedName>
</protein>
<dbReference type="InterPro" id="IPR039207">
    <property type="entry name" value="MMTAG2-like"/>
</dbReference>
<evidence type="ECO:0000313" key="4">
    <source>
        <dbReference type="Proteomes" id="UP001255856"/>
    </source>
</evidence>
<gene>
    <name evidence="3" type="ORF">QBZ16_002827</name>
</gene>
<keyword evidence="4" id="KW-1185">Reference proteome</keyword>
<dbReference type="InterPro" id="IPR029058">
    <property type="entry name" value="AB_hydrolase_fold"/>
</dbReference>
<dbReference type="Pfam" id="PF10159">
    <property type="entry name" value="MMtag"/>
    <property type="match status" value="1"/>
</dbReference>
<dbReference type="PANTHER" id="PTHR14580:SF0">
    <property type="entry name" value="MULTIPLE MYELOMA TUMOR-ASSOCIATED PROTEIN 2"/>
    <property type="match status" value="1"/>
</dbReference>
<proteinExistence type="predicted"/>
<sequence>MLPADLSFLGLEKILVAGGVQHSYHVILPPTDANATLPARPLLLLHGMGATQYEWPPSFLEWLASNTKQPIVTLDHAGIGGSSFLNASAVVTIQGLAANAAAFIAALAQQSPATFLPKADVLGYSMGGMVAQTLAAQYPGRVHAVVSVAGSFGGPSAPQPSGGIRAVLESLAASQSGAAPSNLTLFFPLGEADPAYCSMWNAVASLQYAAGLLPLPGAGYLASLGIISNVGSLVKTSAQLQAQVDAIVAHYEGECAAGWPSRLASICPRGTPAATALKTGTVPLAFYGGNADLVIPPRTQVIAASADEGYVLEELAGAGHGVVYNFDEANAVDMLEFFANPPALERSTPSSAALSLSPFGNLAGVAAAAAAYMKGKDVYWYTREKEQDEQAARERELALVKQREEDLMMEALGMKPRVPKPQAPAQPRLDAADMQRLINGQPEEAETEAAAGMTEDRVKGLGYNASRLTYVGWDLASGNG</sequence>
<reference evidence="3" key="1">
    <citation type="submission" date="2021-01" db="EMBL/GenBank/DDBJ databases">
        <authorList>
            <person name="Eckstrom K.M.E."/>
        </authorList>
    </citation>
    <scope>NUCLEOTIDE SEQUENCE</scope>
    <source>
        <strain evidence="3">UVCC 0001</strain>
    </source>
</reference>
<comment type="caution">
    <text evidence="3">The sequence shown here is derived from an EMBL/GenBank/DDBJ whole genome shotgun (WGS) entry which is preliminary data.</text>
</comment>
<organism evidence="3 4">
    <name type="scientific">Prototheca wickerhamii</name>
    <dbReference type="NCBI Taxonomy" id="3111"/>
    <lineage>
        <taxon>Eukaryota</taxon>
        <taxon>Viridiplantae</taxon>
        <taxon>Chlorophyta</taxon>
        <taxon>core chlorophytes</taxon>
        <taxon>Trebouxiophyceae</taxon>
        <taxon>Chlorellales</taxon>
        <taxon>Chlorellaceae</taxon>
        <taxon>Prototheca</taxon>
    </lineage>
</organism>
<dbReference type="Gene3D" id="3.40.50.1820">
    <property type="entry name" value="alpha/beta hydrolase"/>
    <property type="match status" value="1"/>
</dbReference>
<dbReference type="InterPro" id="IPR019315">
    <property type="entry name" value="MMTA2_N"/>
</dbReference>
<evidence type="ECO:0000313" key="3">
    <source>
        <dbReference type="EMBL" id="KAK2079136.1"/>
    </source>
</evidence>
<dbReference type="Proteomes" id="UP001255856">
    <property type="component" value="Unassembled WGS sequence"/>
</dbReference>
<feature type="domain" description="Multiple myeloma tumor-associated protein 2-like N-terminal" evidence="2">
    <location>
        <begin position="365"/>
        <end position="413"/>
    </location>
</feature>
<evidence type="ECO:0000259" key="1">
    <source>
        <dbReference type="Pfam" id="PF00561"/>
    </source>
</evidence>
<name>A0AAD9IK40_PROWI</name>